<dbReference type="NCBIfam" id="TIGR02532">
    <property type="entry name" value="IV_pilin_GFxxxE"/>
    <property type="match status" value="1"/>
</dbReference>
<evidence type="ECO:0000256" key="1">
    <source>
        <dbReference type="SAM" id="MobiDB-lite"/>
    </source>
</evidence>
<keyword evidence="4" id="KW-1185">Reference proteome</keyword>
<gene>
    <name evidence="3" type="ORF">PPSIR1_39825</name>
</gene>
<protein>
    <recommendedName>
        <fullName evidence="5">Prepilin-type N-terminal cleavage/methylation domain-containing protein</fullName>
    </recommendedName>
</protein>
<accession>A6FY95</accession>
<feature type="transmembrane region" description="Helical" evidence="2">
    <location>
        <begin position="21"/>
        <end position="39"/>
    </location>
</feature>
<dbReference type="InterPro" id="IPR012902">
    <property type="entry name" value="N_methyl_site"/>
</dbReference>
<feature type="region of interest" description="Disordered" evidence="1">
    <location>
        <begin position="402"/>
        <end position="449"/>
    </location>
</feature>
<keyword evidence="2" id="KW-1133">Transmembrane helix</keyword>
<evidence type="ECO:0000256" key="2">
    <source>
        <dbReference type="SAM" id="Phobius"/>
    </source>
</evidence>
<evidence type="ECO:0000313" key="4">
    <source>
        <dbReference type="Proteomes" id="UP000005801"/>
    </source>
</evidence>
<proteinExistence type="predicted"/>
<sequence length="563" mass="60491">MFERLTRAQRARGFTLIELMVAILVSSIVLVGVFAFATIQKDTARLQQRQVVVQQALEGSMHSIGTDLRMASLGFGRVCSEVRVFSANQNRLINPGAVDATDVANVYIDGVTEEPYWVLRDGVQAHWRSTGVGSIDGSEATSASPTSAADSLDVFRGELNAVPGSGLFEVQNLPANSGAGVALTFESSSLLDNANATQLQAVRQLFAPGSFVLVVPRATGKESYVPERQYQCALVQVTGEVEPGGGVTSWSLPIANTSQFNASLETLLDLDLIAGGAGSATPTDADKSTVTSKNGAEWGADWEPATFSGNLELIPLGRVRWSRYEIDFTFPDRPMLVRSDIIGWRDGDPTVNVAGDYPGCTGGVCRMPTLYLPSVADQPPRVAIGPMIEDMQIAVGCDGWDPNSAPVTEGTIPAPDPGFEEKGPGDGGQANQANRRVDDRASTDDRENDEWIGNAVNETWAPDCVSWGTGERNAAEWATSGPASETADAPGFRMSPQVVRVTLLAKHDVIAGGTDSVVDPFFNELVAIEDRATMDSVVGRREYQTLTERFKVRNSRWRDPNLF</sequence>
<dbReference type="STRING" id="391625.PPSIR1_39825"/>
<dbReference type="Pfam" id="PF07963">
    <property type="entry name" value="N_methyl"/>
    <property type="match status" value="1"/>
</dbReference>
<evidence type="ECO:0000313" key="3">
    <source>
        <dbReference type="EMBL" id="EDM81474.1"/>
    </source>
</evidence>
<dbReference type="EMBL" id="ABCS01000003">
    <property type="protein sequence ID" value="EDM81474.1"/>
    <property type="molecule type" value="Genomic_DNA"/>
</dbReference>
<comment type="caution">
    <text evidence="3">The sequence shown here is derived from an EMBL/GenBank/DDBJ whole genome shotgun (WGS) entry which is preliminary data.</text>
</comment>
<reference evidence="3 4" key="1">
    <citation type="submission" date="2007-06" db="EMBL/GenBank/DDBJ databases">
        <authorList>
            <person name="Shimkets L."/>
            <person name="Ferriera S."/>
            <person name="Johnson J."/>
            <person name="Kravitz S."/>
            <person name="Beeson K."/>
            <person name="Sutton G."/>
            <person name="Rogers Y.-H."/>
            <person name="Friedman R."/>
            <person name="Frazier M."/>
            <person name="Venter J.C."/>
        </authorList>
    </citation>
    <scope>NUCLEOTIDE SEQUENCE [LARGE SCALE GENOMIC DNA]</scope>
    <source>
        <strain evidence="3 4">SIR-1</strain>
    </source>
</reference>
<evidence type="ECO:0008006" key="5">
    <source>
        <dbReference type="Google" id="ProtNLM"/>
    </source>
</evidence>
<keyword evidence="2" id="KW-0812">Transmembrane</keyword>
<name>A6FY95_9BACT</name>
<feature type="compositionally biased region" description="Basic and acidic residues" evidence="1">
    <location>
        <begin position="435"/>
        <end position="445"/>
    </location>
</feature>
<keyword evidence="2" id="KW-0472">Membrane</keyword>
<dbReference type="AlphaFoldDB" id="A6FY95"/>
<dbReference type="Proteomes" id="UP000005801">
    <property type="component" value="Unassembled WGS sequence"/>
</dbReference>
<dbReference type="PROSITE" id="PS00409">
    <property type="entry name" value="PROKAR_NTER_METHYL"/>
    <property type="match status" value="1"/>
</dbReference>
<organism evidence="3 4">
    <name type="scientific">Plesiocystis pacifica SIR-1</name>
    <dbReference type="NCBI Taxonomy" id="391625"/>
    <lineage>
        <taxon>Bacteria</taxon>
        <taxon>Pseudomonadati</taxon>
        <taxon>Myxococcota</taxon>
        <taxon>Polyangia</taxon>
        <taxon>Nannocystales</taxon>
        <taxon>Nannocystaceae</taxon>
        <taxon>Plesiocystis</taxon>
    </lineage>
</organism>